<name>A0A9Q3E857_9BASI</name>
<comment type="caution">
    <text evidence="2">The sequence shown here is derived from an EMBL/GenBank/DDBJ whole genome shotgun (WGS) entry which is preliminary data.</text>
</comment>
<evidence type="ECO:0000313" key="2">
    <source>
        <dbReference type="EMBL" id="MBW0514123.1"/>
    </source>
</evidence>
<dbReference type="AlphaFoldDB" id="A0A9Q3E857"/>
<sequence length="157" mass="18206">MLYMQQHPVVTGLYYHRTLSFSPTELSIVRTVDPQLAFGEKPPTAFHVGFSTDPYSVISLLLRLIFFLIHVLESYIISTWLLVPQEIHLLKFLHFIAYITNQCTGPVPGQLIYLENKKNQENDYINPPSKEFAQYYFSEDSEIEADNYPPDSDESLR</sequence>
<reference evidence="2" key="1">
    <citation type="submission" date="2021-03" db="EMBL/GenBank/DDBJ databases">
        <title>Draft genome sequence of rust myrtle Austropuccinia psidii MF-1, a brazilian biotype.</title>
        <authorList>
            <person name="Quecine M.C."/>
            <person name="Pachon D.M.R."/>
            <person name="Bonatelli M.L."/>
            <person name="Correr F.H."/>
            <person name="Franceschini L.M."/>
            <person name="Leite T.F."/>
            <person name="Margarido G.R.A."/>
            <person name="Almeida C.A."/>
            <person name="Ferrarezi J.A."/>
            <person name="Labate C.A."/>
        </authorList>
    </citation>
    <scope>NUCLEOTIDE SEQUENCE</scope>
    <source>
        <strain evidence="2">MF-1</strain>
    </source>
</reference>
<keyword evidence="1" id="KW-1133">Transmembrane helix</keyword>
<organism evidence="2 3">
    <name type="scientific">Austropuccinia psidii MF-1</name>
    <dbReference type="NCBI Taxonomy" id="1389203"/>
    <lineage>
        <taxon>Eukaryota</taxon>
        <taxon>Fungi</taxon>
        <taxon>Dikarya</taxon>
        <taxon>Basidiomycota</taxon>
        <taxon>Pucciniomycotina</taxon>
        <taxon>Pucciniomycetes</taxon>
        <taxon>Pucciniales</taxon>
        <taxon>Sphaerophragmiaceae</taxon>
        <taxon>Austropuccinia</taxon>
    </lineage>
</organism>
<evidence type="ECO:0000256" key="1">
    <source>
        <dbReference type="SAM" id="Phobius"/>
    </source>
</evidence>
<accession>A0A9Q3E857</accession>
<gene>
    <name evidence="2" type="ORF">O181_053838</name>
</gene>
<evidence type="ECO:0000313" key="3">
    <source>
        <dbReference type="Proteomes" id="UP000765509"/>
    </source>
</evidence>
<feature type="transmembrane region" description="Helical" evidence="1">
    <location>
        <begin position="60"/>
        <end position="83"/>
    </location>
</feature>
<protein>
    <submittedName>
        <fullName evidence="2">Uncharacterized protein</fullName>
    </submittedName>
</protein>
<dbReference type="Proteomes" id="UP000765509">
    <property type="component" value="Unassembled WGS sequence"/>
</dbReference>
<keyword evidence="3" id="KW-1185">Reference proteome</keyword>
<keyword evidence="1" id="KW-0472">Membrane</keyword>
<proteinExistence type="predicted"/>
<keyword evidence="1" id="KW-0812">Transmembrane</keyword>
<dbReference type="EMBL" id="AVOT02023833">
    <property type="protein sequence ID" value="MBW0514123.1"/>
    <property type="molecule type" value="Genomic_DNA"/>
</dbReference>